<dbReference type="Proteomes" id="UP000006166">
    <property type="component" value="Unassembled WGS sequence"/>
</dbReference>
<sequence>MRIFKNVPFQINLILFLLVSVAKINASSKFYYAEQWYVIFNSQMKKNPENYKKNIFFLQKALKYPFGNPKYSLTKIETKEQWGKYKLLFKMHVNLLLVRQNLYLGDLFDTRNLHFFKTPEKDGIISNLEKSKKLYKLAINYYSEALKYHKKLENYKSVKLENDGITNWEDEYHKISLKELNYYDIIEKELLRIDETKAFFKQRPKYY</sequence>
<dbReference type="EMBL" id="ABJZ02000001">
    <property type="protein sequence ID" value="EEH01141.1"/>
    <property type="molecule type" value="Genomic_DNA"/>
</dbReference>
<dbReference type="AlphaFoldDB" id="A0A826HFP5"/>
<comment type="caution">
    <text evidence="1">The sequence shown here is derived from an EMBL/GenBank/DDBJ whole genome shotgun (WGS) entry which is preliminary data.</text>
</comment>
<reference evidence="1 2" key="1">
    <citation type="journal article" date="2011" name="J. Bacteriol.">
        <title>Whole genome sequence of an unusual Borrelia burgdorferi sensu lato isolate.</title>
        <authorList>
            <person name="Casjens S.R."/>
            <person name="Fraser-Liggett C.M."/>
            <person name="Mongodin E.F."/>
            <person name="Qiu W.G."/>
            <person name="Dunn J.J."/>
            <person name="Luft B.J."/>
            <person name="Schutzer S.E."/>
        </authorList>
    </citation>
    <scope>NUCLEOTIDE SEQUENCE [LARGE SCALE GENOMIC DNA]</scope>
    <source>
        <strain evidence="1 2">SV1</strain>
    </source>
</reference>
<evidence type="ECO:0000313" key="1">
    <source>
        <dbReference type="EMBL" id="EEH01141.1"/>
    </source>
</evidence>
<proteinExistence type="predicted"/>
<organism evidence="1 2">
    <name type="scientific">Borreliella finlandensis</name>
    <dbReference type="NCBI Taxonomy" id="498741"/>
    <lineage>
        <taxon>Bacteria</taxon>
        <taxon>Pseudomonadati</taxon>
        <taxon>Spirochaetota</taxon>
        <taxon>Spirochaetia</taxon>
        <taxon>Spirochaetales</taxon>
        <taxon>Borreliaceae</taxon>
        <taxon>Borreliella</taxon>
    </lineage>
</organism>
<evidence type="ECO:0000313" key="2">
    <source>
        <dbReference type="Proteomes" id="UP000006166"/>
    </source>
</evidence>
<keyword evidence="2" id="KW-1185">Reference proteome</keyword>
<gene>
    <name evidence="1" type="ORF">BSV1_0827</name>
</gene>
<dbReference type="RefSeq" id="WP_008882132.1">
    <property type="nucleotide sequence ID" value="NZ_ABJZ02000001.1"/>
</dbReference>
<accession>A0A826HFP5</accession>
<name>A0A826HFP5_9SPIR</name>
<protein>
    <submittedName>
        <fullName evidence="1">Uncharacterized protein</fullName>
    </submittedName>
</protein>